<comment type="subcellular location">
    <subcellularLocation>
        <location evidence="1">Cell inner membrane</location>
        <topology evidence="1">Peripheral membrane protein</topology>
    </subcellularLocation>
</comment>
<dbReference type="Proteomes" id="UP000507954">
    <property type="component" value="Unassembled WGS sequence"/>
</dbReference>
<dbReference type="InterPro" id="IPR003439">
    <property type="entry name" value="ABC_transporter-like_ATP-bd"/>
</dbReference>
<dbReference type="SUPFAM" id="SSF52540">
    <property type="entry name" value="P-loop containing nucleoside triphosphate hydrolases"/>
    <property type="match status" value="2"/>
</dbReference>
<evidence type="ECO:0000256" key="12">
    <source>
        <dbReference type="ARBA" id="ARBA00023136"/>
    </source>
</evidence>
<comment type="subunit">
    <text evidence="2">The complex is composed of two ATP-binding proteins (GsiA), two transmembrane proteins (GsiC and GsiD) and a solute-binding protein (GsiB).</text>
</comment>
<dbReference type="EC" id="7.4.2.10" evidence="15"/>
<keyword evidence="7" id="KW-0547">Nucleotide-binding</keyword>
<evidence type="ECO:0000256" key="5">
    <source>
        <dbReference type="ARBA" id="ARBA00022519"/>
    </source>
</evidence>
<evidence type="ECO:0000256" key="9">
    <source>
        <dbReference type="ARBA" id="ARBA00022840"/>
    </source>
</evidence>
<evidence type="ECO:0000256" key="16">
    <source>
        <dbReference type="ARBA" id="ARBA00041187"/>
    </source>
</evidence>
<comment type="catalytic activity">
    <reaction evidence="17">
        <text>glutathione(out) + ATP + H2O = glutathione(in) + ADP + phosphate + H(+)</text>
        <dbReference type="Rhea" id="RHEA:29791"/>
        <dbReference type="ChEBI" id="CHEBI:15377"/>
        <dbReference type="ChEBI" id="CHEBI:15378"/>
        <dbReference type="ChEBI" id="CHEBI:30616"/>
        <dbReference type="ChEBI" id="CHEBI:43474"/>
        <dbReference type="ChEBI" id="CHEBI:57925"/>
        <dbReference type="ChEBI" id="CHEBI:456216"/>
        <dbReference type="EC" id="7.4.2.10"/>
    </reaction>
</comment>
<gene>
    <name evidence="20" type="primary">yliA</name>
    <name evidence="20" type="ORF">EMEDMD4_220013</name>
</gene>
<evidence type="ECO:0000256" key="14">
    <source>
        <dbReference type="ARBA" id="ARBA00038416"/>
    </source>
</evidence>
<name>A0A508WUJ4_9HYPH</name>
<dbReference type="Pfam" id="PF00005">
    <property type="entry name" value="ABC_tran"/>
    <property type="match status" value="2"/>
</dbReference>
<dbReference type="SMART" id="SM00382">
    <property type="entry name" value="AAA"/>
    <property type="match status" value="2"/>
</dbReference>
<evidence type="ECO:0000256" key="10">
    <source>
        <dbReference type="ARBA" id="ARBA00022967"/>
    </source>
</evidence>
<dbReference type="EMBL" id="CABFNB010000087">
    <property type="protein sequence ID" value="VTZ60895.1"/>
    <property type="molecule type" value="Genomic_DNA"/>
</dbReference>
<dbReference type="Gene3D" id="3.40.50.300">
    <property type="entry name" value="P-loop containing nucleotide triphosphate hydrolases"/>
    <property type="match status" value="2"/>
</dbReference>
<dbReference type="NCBIfam" id="NF008453">
    <property type="entry name" value="PRK11308.1"/>
    <property type="match status" value="2"/>
</dbReference>
<evidence type="ECO:0000313" key="20">
    <source>
        <dbReference type="EMBL" id="VTZ60895.1"/>
    </source>
</evidence>
<dbReference type="AlphaFoldDB" id="A0A508WUJ4"/>
<dbReference type="PROSITE" id="PS50893">
    <property type="entry name" value="ABC_TRANSPORTER_2"/>
    <property type="match status" value="2"/>
</dbReference>
<dbReference type="PANTHER" id="PTHR43776">
    <property type="entry name" value="TRANSPORT ATP-BINDING PROTEIN"/>
    <property type="match status" value="1"/>
</dbReference>
<dbReference type="PROSITE" id="PS00211">
    <property type="entry name" value="ABC_TRANSPORTER_1"/>
    <property type="match status" value="1"/>
</dbReference>
<dbReference type="CDD" id="cd03257">
    <property type="entry name" value="ABC_NikE_OppD_transporters"/>
    <property type="match status" value="2"/>
</dbReference>
<evidence type="ECO:0000259" key="19">
    <source>
        <dbReference type="PROSITE" id="PS50893"/>
    </source>
</evidence>
<dbReference type="GO" id="GO:0005886">
    <property type="term" value="C:plasma membrane"/>
    <property type="evidence" value="ECO:0007669"/>
    <property type="project" value="UniProtKB-SubCell"/>
</dbReference>
<dbReference type="InterPro" id="IPR017871">
    <property type="entry name" value="ABC_transporter-like_CS"/>
</dbReference>
<evidence type="ECO:0000256" key="2">
    <source>
        <dbReference type="ARBA" id="ARBA00011469"/>
    </source>
</evidence>
<evidence type="ECO:0000256" key="7">
    <source>
        <dbReference type="ARBA" id="ARBA00022741"/>
    </source>
</evidence>
<feature type="domain" description="ABC transporter" evidence="19">
    <location>
        <begin position="14"/>
        <end position="265"/>
    </location>
</feature>
<evidence type="ECO:0000256" key="11">
    <source>
        <dbReference type="ARBA" id="ARBA00022970"/>
    </source>
</evidence>
<evidence type="ECO:0000256" key="17">
    <source>
        <dbReference type="ARBA" id="ARBA00047640"/>
    </source>
</evidence>
<dbReference type="GO" id="GO:0005524">
    <property type="term" value="F:ATP binding"/>
    <property type="evidence" value="ECO:0007669"/>
    <property type="project" value="UniProtKB-KW"/>
</dbReference>
<keyword evidence="11" id="KW-0029">Amino-acid transport</keyword>
<feature type="domain" description="ABC transporter" evidence="19">
    <location>
        <begin position="300"/>
        <end position="549"/>
    </location>
</feature>
<keyword evidence="12" id="KW-0472">Membrane</keyword>
<dbReference type="InterPro" id="IPR013563">
    <property type="entry name" value="Oligopep_ABC_C"/>
</dbReference>
<evidence type="ECO:0000256" key="15">
    <source>
        <dbReference type="ARBA" id="ARBA00039050"/>
    </source>
</evidence>
<comment type="function">
    <text evidence="18">Probably part of a binding-protein-dependent transport system y4tOPQRS for a peptide. Probably responsible for energy coupling to the transport system.</text>
</comment>
<comment type="function">
    <text evidence="13">Part of the ABC transporter complex GsiABCD involved in glutathione import. Responsible for energy coupling to the transport system.</text>
</comment>
<proteinExistence type="inferred from homology"/>
<comment type="similarity">
    <text evidence="14">Belongs to the ABC transporter superfamily. Glutathione importer (TC 3.A.1.5.11) family.</text>
</comment>
<keyword evidence="5" id="KW-0997">Cell inner membrane</keyword>
<dbReference type="GO" id="GO:0006865">
    <property type="term" value="P:amino acid transport"/>
    <property type="evidence" value="ECO:0007669"/>
    <property type="project" value="UniProtKB-KW"/>
</dbReference>
<reference evidence="20" key="1">
    <citation type="submission" date="2019-06" db="EMBL/GenBank/DDBJ databases">
        <authorList>
            <person name="Le Quere A."/>
            <person name="Colella S."/>
        </authorList>
    </citation>
    <scope>NUCLEOTIDE SEQUENCE</scope>
    <source>
        <strain evidence="20">EmedicaeMD41</strain>
    </source>
</reference>
<evidence type="ECO:0000256" key="1">
    <source>
        <dbReference type="ARBA" id="ARBA00004417"/>
    </source>
</evidence>
<protein>
    <recommendedName>
        <fullName evidence="16">Glutathione import ATP-binding protein GsiA</fullName>
        <ecNumber evidence="15">7.4.2.10</ecNumber>
    </recommendedName>
</protein>
<evidence type="ECO:0000256" key="13">
    <source>
        <dbReference type="ARBA" id="ARBA00037530"/>
    </source>
</evidence>
<dbReference type="PANTHER" id="PTHR43776:SF15">
    <property type="entry name" value="GLUTATHIONE IMPORT ATP-BINDING PROTEIN GSIA"/>
    <property type="match status" value="1"/>
</dbReference>
<dbReference type="FunFam" id="3.40.50.300:FF:000016">
    <property type="entry name" value="Oligopeptide ABC transporter ATP-binding component"/>
    <property type="match status" value="2"/>
</dbReference>
<keyword evidence="8" id="KW-0378">Hydrolase</keyword>
<keyword evidence="3" id="KW-0813">Transport</keyword>
<keyword evidence="4" id="KW-1003">Cell membrane</keyword>
<evidence type="ECO:0000256" key="4">
    <source>
        <dbReference type="ARBA" id="ARBA00022475"/>
    </source>
</evidence>
<evidence type="ECO:0000256" key="18">
    <source>
        <dbReference type="ARBA" id="ARBA00053953"/>
    </source>
</evidence>
<dbReference type="GO" id="GO:0015833">
    <property type="term" value="P:peptide transport"/>
    <property type="evidence" value="ECO:0007669"/>
    <property type="project" value="InterPro"/>
</dbReference>
<dbReference type="InterPro" id="IPR027417">
    <property type="entry name" value="P-loop_NTPase"/>
</dbReference>
<accession>A0A508WUJ4</accession>
<keyword evidence="9 20" id="KW-0067">ATP-binding</keyword>
<dbReference type="GO" id="GO:0055085">
    <property type="term" value="P:transmembrane transport"/>
    <property type="evidence" value="ECO:0007669"/>
    <property type="project" value="UniProtKB-ARBA"/>
</dbReference>
<dbReference type="InterPro" id="IPR050319">
    <property type="entry name" value="ABC_transp_ATP-bind"/>
</dbReference>
<dbReference type="NCBIfam" id="NF007739">
    <property type="entry name" value="PRK10419.1"/>
    <property type="match status" value="2"/>
</dbReference>
<sequence length="599" mass="65266">MTLPRLCPMTLPLLSVNDLSVQVATPTGPKVVVERLSFDLLPGKTLCLAGESGSGKSMTALSLMQLLPKPTARIADGSAILDGEDILALPEARMRQVRGRKIGMIFQEPMTSLNPVMTVGAQLVGAITAHGSRGRRASHARAVELLDQVQIPEPERRLGQYPHELSGGLRQRIVIAMALAQNPRILIADEPTTALDVTVQAQILALIRKLQADHGISVIMITHDMGVVAEMADEVLVMKHGRTVEHATTKDLFARPEDAYTKELLSAVPRLGEMAGSEIPKRAAGRAVAGSSSDAEQPMLEVKNLTVRFDIKGGILQRPVKRLHAVEGISFDVLKGETLSLVGESGCGKSTTGKALLNLLPWAGEIRVNGRSTRGLRGSTMRPILRDVQMIFQDPYASLDPRMRVGDLVAEPLAIHGLATGSALRDRVEYLLKRVGLSPEQMKRYPHEFSGGQRQRICIARALSLSPKLIVADESVAALDVSIQAQVLDLLQDIQDETGISYLFISHDMAVVEQISHRVAVMYMGRFVEMGTRRQIFENPQHPYTKKLMAAVPVADPTRPRRDFVPKAEDLPSPVRPLDYTPSFPPASDLGGGHLVWNV</sequence>
<evidence type="ECO:0000256" key="8">
    <source>
        <dbReference type="ARBA" id="ARBA00022801"/>
    </source>
</evidence>
<keyword evidence="10" id="KW-1278">Translocase</keyword>
<dbReference type="InterPro" id="IPR003593">
    <property type="entry name" value="AAA+_ATPase"/>
</dbReference>
<evidence type="ECO:0000256" key="6">
    <source>
        <dbReference type="ARBA" id="ARBA00022737"/>
    </source>
</evidence>
<organism evidence="20">
    <name type="scientific">Sinorhizobium medicae</name>
    <dbReference type="NCBI Taxonomy" id="110321"/>
    <lineage>
        <taxon>Bacteria</taxon>
        <taxon>Pseudomonadati</taxon>
        <taxon>Pseudomonadota</taxon>
        <taxon>Alphaproteobacteria</taxon>
        <taxon>Hyphomicrobiales</taxon>
        <taxon>Rhizobiaceae</taxon>
        <taxon>Sinorhizobium/Ensifer group</taxon>
        <taxon>Sinorhizobium</taxon>
    </lineage>
</organism>
<dbReference type="Pfam" id="PF08352">
    <property type="entry name" value="oligo_HPY"/>
    <property type="match status" value="2"/>
</dbReference>
<keyword evidence="6" id="KW-0677">Repeat</keyword>
<evidence type="ECO:0000256" key="3">
    <source>
        <dbReference type="ARBA" id="ARBA00022448"/>
    </source>
</evidence>
<dbReference type="GO" id="GO:0016887">
    <property type="term" value="F:ATP hydrolysis activity"/>
    <property type="evidence" value="ECO:0007669"/>
    <property type="project" value="InterPro"/>
</dbReference>